<evidence type="ECO:0000256" key="5">
    <source>
        <dbReference type="ARBA" id="ARBA00023077"/>
    </source>
</evidence>
<name>A0A379FRA7_PRORE</name>
<dbReference type="InterPro" id="IPR036942">
    <property type="entry name" value="Beta-barrel_TonB_sf"/>
</dbReference>
<dbReference type="PANTHER" id="PTHR30069">
    <property type="entry name" value="TONB-DEPENDENT OUTER MEMBRANE RECEPTOR"/>
    <property type="match status" value="1"/>
</dbReference>
<gene>
    <name evidence="11" type="ORF">NCTC11801_02146</name>
</gene>
<keyword evidence="6 8" id="KW-0472">Membrane</keyword>
<comment type="subcellular location">
    <subcellularLocation>
        <location evidence="1 8">Cell outer membrane</location>
        <topology evidence="1 8">Multi-pass membrane protein</topology>
    </subcellularLocation>
</comment>
<evidence type="ECO:0000256" key="3">
    <source>
        <dbReference type="ARBA" id="ARBA00022452"/>
    </source>
</evidence>
<evidence type="ECO:0000256" key="7">
    <source>
        <dbReference type="ARBA" id="ARBA00023237"/>
    </source>
</evidence>
<protein>
    <submittedName>
        <fullName evidence="11">Probable TonB-dependent receptor NMB1497</fullName>
    </submittedName>
</protein>
<evidence type="ECO:0000256" key="8">
    <source>
        <dbReference type="PROSITE-ProRule" id="PRU01360"/>
    </source>
</evidence>
<dbReference type="PANTHER" id="PTHR30069:SF50">
    <property type="entry name" value="TONB-DEPENDENT RECEPTOR HI_1217-RELATED"/>
    <property type="match status" value="1"/>
</dbReference>
<feature type="short sequence motif" description="TonB C-terminal box" evidence="9">
    <location>
        <begin position="316"/>
        <end position="333"/>
    </location>
</feature>
<evidence type="ECO:0000256" key="4">
    <source>
        <dbReference type="ARBA" id="ARBA00022692"/>
    </source>
</evidence>
<keyword evidence="11" id="KW-0675">Receptor</keyword>
<evidence type="ECO:0000313" key="12">
    <source>
        <dbReference type="Proteomes" id="UP000254208"/>
    </source>
</evidence>
<dbReference type="Proteomes" id="UP000254208">
    <property type="component" value="Unassembled WGS sequence"/>
</dbReference>
<evidence type="ECO:0000256" key="2">
    <source>
        <dbReference type="ARBA" id="ARBA00022448"/>
    </source>
</evidence>
<dbReference type="GO" id="GO:0044718">
    <property type="term" value="P:siderophore transmembrane transport"/>
    <property type="evidence" value="ECO:0007669"/>
    <property type="project" value="TreeGrafter"/>
</dbReference>
<sequence length="333" mass="38007">MNYHLKGFKPACGDQDFCFPQEAATLNLRGNGFNPGVLLSAEIIPEFQPFVSYAHSMRAPNTQEVFYSQEGGNSMNPFLKEEKSQTWQVGFNSFKPDLIFEGDQFNMKALWFHTKIKDYITSKPYLLCRPRSNAELAWCLMNDDVWDKEFPEFMRKSYMYVNEPHDVNLRGYELQANYDAGIVYSTLSYTKETGDQPNSIAKVADFSAGDFTELPDYYVTLDSGVRLLDEKLTVGTTITWTGPSKRIGVESIVDNDGNALKDKYEKQPTIIDLYTDYEVNKNFKLMMTVNNITNKNYSDALNRANSTAIMEERGKNNATARGRTYMIGGQVRF</sequence>
<feature type="domain" description="TonB-dependent receptor-like beta-barrel" evidence="10">
    <location>
        <begin position="26"/>
        <end position="292"/>
    </location>
</feature>
<dbReference type="InterPro" id="IPR000531">
    <property type="entry name" value="Beta-barrel_TonB"/>
</dbReference>
<dbReference type="PROSITE" id="PS52016">
    <property type="entry name" value="TONB_DEPENDENT_REC_3"/>
    <property type="match status" value="1"/>
</dbReference>
<proteinExistence type="inferred from homology"/>
<reference evidence="11 12" key="1">
    <citation type="submission" date="2018-06" db="EMBL/GenBank/DDBJ databases">
        <authorList>
            <consortium name="Pathogen Informatics"/>
            <person name="Doyle S."/>
        </authorList>
    </citation>
    <scope>NUCLEOTIDE SEQUENCE [LARGE SCALE GENOMIC DNA]</scope>
    <source>
        <strain evidence="11 12">NCTC11801</strain>
    </source>
</reference>
<dbReference type="InterPro" id="IPR039426">
    <property type="entry name" value="TonB-dep_rcpt-like"/>
</dbReference>
<accession>A0A379FRA7</accession>
<dbReference type="GO" id="GO:0009279">
    <property type="term" value="C:cell outer membrane"/>
    <property type="evidence" value="ECO:0007669"/>
    <property type="project" value="UniProtKB-SubCell"/>
</dbReference>
<dbReference type="AlphaFoldDB" id="A0A379FRA7"/>
<comment type="similarity">
    <text evidence="8">Belongs to the TonB-dependent receptor family.</text>
</comment>
<evidence type="ECO:0000256" key="6">
    <source>
        <dbReference type="ARBA" id="ARBA00023136"/>
    </source>
</evidence>
<evidence type="ECO:0000313" key="11">
    <source>
        <dbReference type="EMBL" id="SUC31198.1"/>
    </source>
</evidence>
<dbReference type="InterPro" id="IPR010917">
    <property type="entry name" value="TonB_rcpt_CS"/>
</dbReference>
<evidence type="ECO:0000256" key="1">
    <source>
        <dbReference type="ARBA" id="ARBA00004571"/>
    </source>
</evidence>
<dbReference type="SUPFAM" id="SSF56935">
    <property type="entry name" value="Porins"/>
    <property type="match status" value="1"/>
</dbReference>
<keyword evidence="7 8" id="KW-0998">Cell outer membrane</keyword>
<dbReference type="GO" id="GO:0015344">
    <property type="term" value="F:siderophore uptake transmembrane transporter activity"/>
    <property type="evidence" value="ECO:0007669"/>
    <property type="project" value="TreeGrafter"/>
</dbReference>
<dbReference type="Pfam" id="PF00593">
    <property type="entry name" value="TonB_dep_Rec_b-barrel"/>
    <property type="match status" value="1"/>
</dbReference>
<keyword evidence="2 8" id="KW-0813">Transport</keyword>
<dbReference type="PROSITE" id="PS01156">
    <property type="entry name" value="TONB_DEPENDENT_REC_2"/>
    <property type="match status" value="1"/>
</dbReference>
<keyword evidence="4 8" id="KW-0812">Transmembrane</keyword>
<dbReference type="EMBL" id="UGTZ01000001">
    <property type="protein sequence ID" value="SUC31198.1"/>
    <property type="molecule type" value="Genomic_DNA"/>
</dbReference>
<dbReference type="Gene3D" id="2.40.170.20">
    <property type="entry name" value="TonB-dependent receptor, beta-barrel domain"/>
    <property type="match status" value="1"/>
</dbReference>
<evidence type="ECO:0000256" key="9">
    <source>
        <dbReference type="PROSITE-ProRule" id="PRU10144"/>
    </source>
</evidence>
<organism evidence="11 12">
    <name type="scientific">Providencia rettgeri</name>
    <dbReference type="NCBI Taxonomy" id="587"/>
    <lineage>
        <taxon>Bacteria</taxon>
        <taxon>Pseudomonadati</taxon>
        <taxon>Pseudomonadota</taxon>
        <taxon>Gammaproteobacteria</taxon>
        <taxon>Enterobacterales</taxon>
        <taxon>Morganellaceae</taxon>
        <taxon>Providencia</taxon>
    </lineage>
</organism>
<keyword evidence="5" id="KW-0798">TonB box</keyword>
<evidence type="ECO:0000259" key="10">
    <source>
        <dbReference type="Pfam" id="PF00593"/>
    </source>
</evidence>
<keyword evidence="3 8" id="KW-1134">Transmembrane beta strand</keyword>